<protein>
    <submittedName>
        <fullName evidence="1">Hst3 protein</fullName>
    </submittedName>
</protein>
<dbReference type="EMBL" id="VUJX02000001">
    <property type="protein sequence ID" value="KAL0945002.1"/>
    <property type="molecule type" value="Genomic_DNA"/>
</dbReference>
<evidence type="ECO:0000313" key="2">
    <source>
        <dbReference type="Proteomes" id="UP000805649"/>
    </source>
</evidence>
<organism evidence="1 2">
    <name type="scientific">Colletotrichum truncatum</name>
    <name type="common">Anthracnose fungus</name>
    <name type="synonym">Colletotrichum capsici</name>
    <dbReference type="NCBI Taxonomy" id="5467"/>
    <lineage>
        <taxon>Eukaryota</taxon>
        <taxon>Fungi</taxon>
        <taxon>Dikarya</taxon>
        <taxon>Ascomycota</taxon>
        <taxon>Pezizomycotina</taxon>
        <taxon>Sordariomycetes</taxon>
        <taxon>Hypocreomycetidae</taxon>
        <taxon>Glomerellales</taxon>
        <taxon>Glomerellaceae</taxon>
        <taxon>Colletotrichum</taxon>
        <taxon>Colletotrichum truncatum species complex</taxon>
    </lineage>
</organism>
<proteinExistence type="predicted"/>
<sequence>MPTTQVTPTADVLLQGIADALFKARKVVVITGAGISTNSGIPDFRSENGLYSLIQAQFDAASRDDTAEPRRLSANVCTNDREPPIKRRRLSFEDSGICLHSEDSQSQETSGSGDERTVSEAERYGSVAVRSSTASKRLQTDNQQPESSAAGSSHRGNTPTRSERSLRRSRRAQSLPPEESPKGDSQPPQHYPRAETRRRAVSPSRSFLRTRLRSASPDPRRKPNAYQAHSAELRKRSLLTSSLVSRQAAEHGDPLSFASSPLKPCQIWSKDGPEDAPPLADTASKTVAQTAAQISTPKASEFDCFAQSNLSRPPLTFSSSPLSSPPPVLFDPFEERSSSTSRQSSSTASSAASSETDETPPSSNPNKSTLPNIKGRDLFDASIWADPLRTSVFYTFATTLRQKVKDVQPTASHHFIGHLRNRGKLVRCYTQNIDQIEEKVGLSTSLQEGPGHRGRFSRRSTAATLAPTNLPSSDEAPTGSGESREESKGLTKPEEAGGVEGCETSVLSESQAQRQDKKSSGVECVFLHGSLESLRCFLCGKICAWDEEGRANETMSGRQPECPYCAGATAARQERGKRALGVGKLRPDIVLYGEEHPSAHLISPIVTHDLGLCPDLLLILGTSLKVHGLKVLVREFAKTIHSRGGKVVFVNYTKPPESSWGDIIDYWVQWDCDAWVSNLKERVPLLWLPPGTKLPKKKKEISEKSKKRQSTADEKSKQDAPKTSDNAASTLPPEVIVKAEKSDPPTEVPEKSDEPKKALESQQQEAELATSDIDLASATVKDEPARKERAKQKPKPTEEALPKPPPQRPMAVRDDKTSAAWLTWKVRAELRRITGNQIPAPSSPTAPRVTKPRPKRSRKSAPAALPRPTQLNTCNDAPNLRSDILDQPTSVAQEKTDDKQAQSESAAAVDVAMAVAEENSILAAVKLNPRKRKRKTIDGVEVSFTGTPRSAPAAKALPRPTAQQVKTPHSKAKPLVVSPKILSDIQRVSLDSLILPPLQMNQAPEATPSKPPPLEPIHSPTGPLTEISPNTQIRVQQRPTEPFFYCDALINKLVRAPEWTPLRGLGPVKPKNSQSAKEAEAAMALEGLKKGSGQAMFGGFL</sequence>
<gene>
    <name evidence="1" type="ORF">CTRU02_202889</name>
</gene>
<reference evidence="1 2" key="1">
    <citation type="journal article" date="2020" name="Phytopathology">
        <title>Genome Sequence Resources of Colletotrichum truncatum, C. plurivorum, C. musicola, and C. sojae: Four Species Pathogenic to Soybean (Glycine max).</title>
        <authorList>
            <person name="Rogerio F."/>
            <person name="Boufleur T.R."/>
            <person name="Ciampi-Guillardi M."/>
            <person name="Sukno S.A."/>
            <person name="Thon M.R."/>
            <person name="Massola Junior N.S."/>
            <person name="Baroncelli R."/>
        </authorList>
    </citation>
    <scope>NUCLEOTIDE SEQUENCE [LARGE SCALE GENOMIC DNA]</scope>
    <source>
        <strain evidence="1 2">CMES1059</strain>
    </source>
</reference>
<keyword evidence="2" id="KW-1185">Reference proteome</keyword>
<accession>A0ACC3ZLJ6</accession>
<evidence type="ECO:0000313" key="1">
    <source>
        <dbReference type="EMBL" id="KAL0945002.1"/>
    </source>
</evidence>
<comment type="caution">
    <text evidence="1">The sequence shown here is derived from an EMBL/GenBank/DDBJ whole genome shotgun (WGS) entry which is preliminary data.</text>
</comment>
<dbReference type="Proteomes" id="UP000805649">
    <property type="component" value="Unassembled WGS sequence"/>
</dbReference>
<name>A0ACC3ZLJ6_COLTU</name>